<comment type="subcellular location">
    <subcellularLocation>
        <location evidence="2">Mitochondrion</location>
    </subcellularLocation>
</comment>
<keyword evidence="10" id="KW-0496">Mitochondrion</keyword>
<name>A0A9P7AU76_9HELO</name>
<evidence type="ECO:0000256" key="14">
    <source>
        <dbReference type="ARBA" id="ARBA00049267"/>
    </source>
</evidence>
<evidence type="ECO:0000256" key="4">
    <source>
        <dbReference type="ARBA" id="ARBA00022630"/>
    </source>
</evidence>
<evidence type="ECO:0000256" key="6">
    <source>
        <dbReference type="ARBA" id="ARBA00022827"/>
    </source>
</evidence>
<dbReference type="Pfam" id="PF02913">
    <property type="entry name" value="FAD-oxidase_C"/>
    <property type="match status" value="1"/>
</dbReference>
<comment type="catalytic activity">
    <reaction evidence="15">
        <text>(R)-lactate + 2 Fe(III)-[cytochrome c] = 2 Fe(II)-[cytochrome c] + pyruvate + 2 H(+)</text>
        <dbReference type="Rhea" id="RHEA:13521"/>
        <dbReference type="Rhea" id="RHEA-COMP:10350"/>
        <dbReference type="Rhea" id="RHEA-COMP:14399"/>
        <dbReference type="ChEBI" id="CHEBI:15361"/>
        <dbReference type="ChEBI" id="CHEBI:15378"/>
        <dbReference type="ChEBI" id="CHEBI:16004"/>
        <dbReference type="ChEBI" id="CHEBI:29033"/>
        <dbReference type="ChEBI" id="CHEBI:29034"/>
        <dbReference type="EC" id="1.1.2.4"/>
    </reaction>
</comment>
<sequence>MATRSKLAFALRRARISSTTPTKCFRPSPQFRHQSTASTDDVKKPTSSPKTIAFTSETYPDLKRNSKFAQISGDHVEFFKNLLGKEGAVIDGVTRDATDDLEPFNGDWMRKYRGHTKLVLKPGSTKEVSKILKYCNDNMLAVVPQGGNSGLVGGSVPVFDEIVINMSRMNAIRSFDDVSGALVADAGCILEVVDNFLGEKGHIFPLDLGAKGSCHIGGNVATNAGGLRLLRYGSLHGNVLGIEAVLPDGTIVDDLSKLRKNNTGYDLKQLFVGAEGTIGIITGVSILCPQRSKAINVAFFGLSSYEKVQKAFQEAKGQLSEILSAFELMDSRSQNLVHRVTKKKRPLEGEHPFYCLIETSGSNSEHDNEKLEKFLEHVMEAEIVEDGVVAQDETQVRSLWGWREGIPECLGHWGGVYKYDLSIPISELYDLVEETREKIGKAGLMGDDDKYPVVDVVGYGHMGDSNLHLNVAVRRYDKKVEKALEPFVYEWIAKRNGSISAEHGLGLAKKNYIGYSRSDTMIGLMKQIKNLYDPVGILGSYLQSFR</sequence>
<dbReference type="InterPro" id="IPR006094">
    <property type="entry name" value="Oxid_FAD_bind_N"/>
</dbReference>
<feature type="region of interest" description="Disordered" evidence="16">
    <location>
        <begin position="20"/>
        <end position="49"/>
    </location>
</feature>
<comment type="similarity">
    <text evidence="3">Belongs to the FAD-binding oxidoreductase/transferase type 4 family.</text>
</comment>
<dbReference type="GO" id="GO:0051990">
    <property type="term" value="F:(R)-2-hydroxyglutarate dehydrogenase activity"/>
    <property type="evidence" value="ECO:0007669"/>
    <property type="project" value="UniProtKB-EC"/>
</dbReference>
<comment type="caution">
    <text evidence="18">The sequence shown here is derived from an EMBL/GenBank/DDBJ whole genome shotgun (WGS) entry which is preliminary data.</text>
</comment>
<keyword evidence="4" id="KW-0285">Flavoprotein</keyword>
<proteinExistence type="inferred from homology"/>
<organism evidence="18 19">
    <name type="scientific">Hyphodiscus hymeniophilus</name>
    <dbReference type="NCBI Taxonomy" id="353542"/>
    <lineage>
        <taxon>Eukaryota</taxon>
        <taxon>Fungi</taxon>
        <taxon>Dikarya</taxon>
        <taxon>Ascomycota</taxon>
        <taxon>Pezizomycotina</taxon>
        <taxon>Leotiomycetes</taxon>
        <taxon>Helotiales</taxon>
        <taxon>Hyphodiscaceae</taxon>
        <taxon>Hyphodiscus</taxon>
    </lineage>
</organism>
<dbReference type="OrthoDB" id="5332616at2759"/>
<comment type="cofactor">
    <cofactor evidence="1">
        <name>FAD</name>
        <dbReference type="ChEBI" id="CHEBI:57692"/>
    </cofactor>
</comment>
<dbReference type="EMBL" id="VNKQ01000015">
    <property type="protein sequence ID" value="KAG0646557.1"/>
    <property type="molecule type" value="Genomic_DNA"/>
</dbReference>
<keyword evidence="19" id="KW-1185">Reference proteome</keyword>
<dbReference type="InterPro" id="IPR036318">
    <property type="entry name" value="FAD-bd_PCMH-like_sf"/>
</dbReference>
<dbReference type="SUPFAM" id="SSF55103">
    <property type="entry name" value="FAD-linked oxidases, C-terminal domain"/>
    <property type="match status" value="1"/>
</dbReference>
<evidence type="ECO:0000256" key="7">
    <source>
        <dbReference type="ARBA" id="ARBA00022833"/>
    </source>
</evidence>
<dbReference type="GO" id="GO:0005739">
    <property type="term" value="C:mitochondrion"/>
    <property type="evidence" value="ECO:0007669"/>
    <property type="project" value="UniProtKB-SubCell"/>
</dbReference>
<dbReference type="Gene3D" id="3.30.465.10">
    <property type="match status" value="1"/>
</dbReference>
<dbReference type="GO" id="GO:0004458">
    <property type="term" value="F:D-lactate dehydrogenase (cytochrome) activity"/>
    <property type="evidence" value="ECO:0007669"/>
    <property type="project" value="UniProtKB-EC"/>
</dbReference>
<dbReference type="FunFam" id="3.30.70.2190:FF:000001">
    <property type="entry name" value="D-2-hydroxyglutarate dehydrogenase mitochondrial"/>
    <property type="match status" value="1"/>
</dbReference>
<keyword evidence="7" id="KW-0862">Zinc</keyword>
<dbReference type="Gene3D" id="1.10.45.10">
    <property type="entry name" value="Vanillyl-alcohol Oxidase, Chain A, domain 4"/>
    <property type="match status" value="1"/>
</dbReference>
<accession>A0A9P7AU76</accession>
<dbReference type="FunFam" id="3.30.70.2740:FF:000002">
    <property type="entry name" value="D-2-hydroxyglutarate dehydrogenase mitochondrial"/>
    <property type="match status" value="1"/>
</dbReference>
<evidence type="ECO:0000256" key="12">
    <source>
        <dbReference type="ARBA" id="ARBA00039639"/>
    </source>
</evidence>
<dbReference type="InterPro" id="IPR016166">
    <property type="entry name" value="FAD-bd_PCMH"/>
</dbReference>
<protein>
    <recommendedName>
        <fullName evidence="12">D-2-hydroxyglutarate dehydrogenase, mitochondrial</fullName>
        <ecNumber evidence="11">1.1.99.39</ecNumber>
    </recommendedName>
</protein>
<evidence type="ECO:0000256" key="11">
    <source>
        <dbReference type="ARBA" id="ARBA00039003"/>
    </source>
</evidence>
<dbReference type="InterPro" id="IPR016169">
    <property type="entry name" value="FAD-bd_PCMH_sub2"/>
</dbReference>
<dbReference type="SUPFAM" id="SSF56176">
    <property type="entry name" value="FAD-binding/transporter-associated domain-like"/>
    <property type="match status" value="1"/>
</dbReference>
<dbReference type="InterPro" id="IPR051264">
    <property type="entry name" value="FAD-oxidored/transferase_4"/>
</dbReference>
<dbReference type="InterPro" id="IPR004113">
    <property type="entry name" value="FAD-bd_oxidored_4_C"/>
</dbReference>
<keyword evidence="5" id="KW-0479">Metal-binding</keyword>
<keyword evidence="9" id="KW-0560">Oxidoreductase</keyword>
<dbReference type="GO" id="GO:0006108">
    <property type="term" value="P:malate metabolic process"/>
    <property type="evidence" value="ECO:0007669"/>
    <property type="project" value="UniProtKB-ARBA"/>
</dbReference>
<evidence type="ECO:0000256" key="8">
    <source>
        <dbReference type="ARBA" id="ARBA00022946"/>
    </source>
</evidence>
<dbReference type="Gene3D" id="3.30.70.2190">
    <property type="match status" value="1"/>
</dbReference>
<evidence type="ECO:0000259" key="17">
    <source>
        <dbReference type="PROSITE" id="PS51387"/>
    </source>
</evidence>
<dbReference type="Proteomes" id="UP000785200">
    <property type="component" value="Unassembled WGS sequence"/>
</dbReference>
<dbReference type="Gene3D" id="3.30.43.10">
    <property type="entry name" value="Uridine Diphospho-n-acetylenolpyruvylglucosamine Reductase, domain 2"/>
    <property type="match status" value="1"/>
</dbReference>
<feature type="domain" description="FAD-binding PCMH-type" evidence="17">
    <location>
        <begin position="112"/>
        <end position="291"/>
    </location>
</feature>
<dbReference type="FunFam" id="3.30.43.10:FF:000002">
    <property type="entry name" value="D-2-hydroxyglutarate dehydrogenase, mitochondrial"/>
    <property type="match status" value="1"/>
</dbReference>
<evidence type="ECO:0000256" key="10">
    <source>
        <dbReference type="ARBA" id="ARBA00023128"/>
    </source>
</evidence>
<reference evidence="18" key="1">
    <citation type="submission" date="2019-07" db="EMBL/GenBank/DDBJ databases">
        <title>Hyphodiscus hymeniophilus genome sequencing and assembly.</title>
        <authorList>
            <person name="Kramer G."/>
            <person name="Nodwell J."/>
        </authorList>
    </citation>
    <scope>NUCLEOTIDE SEQUENCE</scope>
    <source>
        <strain evidence="18">ATCC 34498</strain>
    </source>
</reference>
<dbReference type="FunFam" id="1.10.45.10:FF:000001">
    <property type="entry name" value="D-lactate dehydrogenase mitochondrial"/>
    <property type="match status" value="1"/>
</dbReference>
<evidence type="ECO:0000256" key="16">
    <source>
        <dbReference type="SAM" id="MobiDB-lite"/>
    </source>
</evidence>
<gene>
    <name evidence="18" type="ORF">D0Z07_7671</name>
</gene>
<feature type="compositionally biased region" description="Polar residues" evidence="16">
    <location>
        <begin position="31"/>
        <end position="49"/>
    </location>
</feature>
<evidence type="ECO:0000256" key="1">
    <source>
        <dbReference type="ARBA" id="ARBA00001974"/>
    </source>
</evidence>
<dbReference type="InterPro" id="IPR016164">
    <property type="entry name" value="FAD-linked_Oxase-like_C"/>
</dbReference>
<dbReference type="GO" id="GO:0046872">
    <property type="term" value="F:metal ion binding"/>
    <property type="evidence" value="ECO:0007669"/>
    <property type="project" value="UniProtKB-KW"/>
</dbReference>
<evidence type="ECO:0000256" key="9">
    <source>
        <dbReference type="ARBA" id="ARBA00023002"/>
    </source>
</evidence>
<keyword evidence="6" id="KW-0274">FAD</keyword>
<evidence type="ECO:0000256" key="3">
    <source>
        <dbReference type="ARBA" id="ARBA00008000"/>
    </source>
</evidence>
<comment type="catalytic activity">
    <reaction evidence="14">
        <text>(R)-malate + A = oxaloacetate + AH2</text>
        <dbReference type="Rhea" id="RHEA:67460"/>
        <dbReference type="ChEBI" id="CHEBI:13193"/>
        <dbReference type="ChEBI" id="CHEBI:15588"/>
        <dbReference type="ChEBI" id="CHEBI:16452"/>
        <dbReference type="ChEBI" id="CHEBI:17499"/>
    </reaction>
    <physiologicalReaction direction="left-to-right" evidence="14">
        <dbReference type="Rhea" id="RHEA:67461"/>
    </physiologicalReaction>
</comment>
<dbReference type="PROSITE" id="PS51387">
    <property type="entry name" value="FAD_PCMH"/>
    <property type="match status" value="1"/>
</dbReference>
<dbReference type="Gene3D" id="3.30.70.2740">
    <property type="match status" value="1"/>
</dbReference>
<keyword evidence="8" id="KW-0809">Transit peptide</keyword>
<dbReference type="GO" id="GO:0071949">
    <property type="term" value="F:FAD binding"/>
    <property type="evidence" value="ECO:0007669"/>
    <property type="project" value="InterPro"/>
</dbReference>
<evidence type="ECO:0000256" key="13">
    <source>
        <dbReference type="ARBA" id="ARBA00045410"/>
    </source>
</evidence>
<comment type="function">
    <text evidence="13">Catalyzes the oxidation of D-2-hydroxyglutarate (D-2-HG) to alpha-ketoglutarate. Also catalyzes the oxidation of other D-2-hydroxyacids, such as D-malate (D-MAL) and D-lactate (D-LAC). Exhibits high activities towards D-2-HG and D-MAL but a very weak activity towards D-LAC.</text>
</comment>
<evidence type="ECO:0000313" key="18">
    <source>
        <dbReference type="EMBL" id="KAG0646557.1"/>
    </source>
</evidence>
<dbReference type="InterPro" id="IPR016171">
    <property type="entry name" value="Vanillyl_alc_oxidase_C-sub2"/>
</dbReference>
<dbReference type="Pfam" id="PF01565">
    <property type="entry name" value="FAD_binding_4"/>
    <property type="match status" value="1"/>
</dbReference>
<dbReference type="FunFam" id="3.30.465.10:FF:000053">
    <property type="entry name" value="D-lactate dehydrogenase (Cytochrome), putative"/>
    <property type="match status" value="1"/>
</dbReference>
<evidence type="ECO:0000256" key="5">
    <source>
        <dbReference type="ARBA" id="ARBA00022723"/>
    </source>
</evidence>
<dbReference type="InterPro" id="IPR016167">
    <property type="entry name" value="FAD-bd_PCMH_sub1"/>
</dbReference>
<evidence type="ECO:0000256" key="2">
    <source>
        <dbReference type="ARBA" id="ARBA00004173"/>
    </source>
</evidence>
<dbReference type="PANTHER" id="PTHR43716">
    <property type="entry name" value="D-2-HYDROXYGLUTARATE DEHYDROGENASE, MITOCHONDRIAL"/>
    <property type="match status" value="1"/>
</dbReference>
<evidence type="ECO:0000313" key="19">
    <source>
        <dbReference type="Proteomes" id="UP000785200"/>
    </source>
</evidence>
<dbReference type="PANTHER" id="PTHR43716:SF1">
    <property type="entry name" value="D-2-HYDROXYGLUTARATE DEHYDROGENASE, MITOCHONDRIAL"/>
    <property type="match status" value="1"/>
</dbReference>
<dbReference type="AlphaFoldDB" id="A0A9P7AU76"/>
<dbReference type="EC" id="1.1.99.39" evidence="11"/>
<evidence type="ECO:0000256" key="15">
    <source>
        <dbReference type="ARBA" id="ARBA00051436"/>
    </source>
</evidence>